<protein>
    <submittedName>
        <fullName evidence="1">Uncharacterized protein</fullName>
    </submittedName>
</protein>
<comment type="caution">
    <text evidence="1">The sequence shown here is derived from an EMBL/GenBank/DDBJ whole genome shotgun (WGS) entry which is preliminary data.</text>
</comment>
<name>A0A1F4US65_UNCKA</name>
<proteinExistence type="predicted"/>
<dbReference type="EMBL" id="MEUX01000009">
    <property type="protein sequence ID" value="OGC47788.1"/>
    <property type="molecule type" value="Genomic_DNA"/>
</dbReference>
<gene>
    <name evidence="1" type="ORF">A2713_02560</name>
</gene>
<reference evidence="1 2" key="1">
    <citation type="journal article" date="2016" name="Nat. Commun.">
        <title>Thousands of microbial genomes shed light on interconnected biogeochemical processes in an aquifer system.</title>
        <authorList>
            <person name="Anantharaman K."/>
            <person name="Brown C.T."/>
            <person name="Hug L.A."/>
            <person name="Sharon I."/>
            <person name="Castelle C.J."/>
            <person name="Probst A.J."/>
            <person name="Thomas B.C."/>
            <person name="Singh A."/>
            <person name="Wilkins M.J."/>
            <person name="Karaoz U."/>
            <person name="Brodie E.L."/>
            <person name="Williams K.H."/>
            <person name="Hubbard S.S."/>
            <person name="Banfield J.F."/>
        </authorList>
    </citation>
    <scope>NUCLEOTIDE SEQUENCE [LARGE SCALE GENOMIC DNA]</scope>
</reference>
<accession>A0A1F4US65</accession>
<sequence>MQNTSKAQVIRPALKIGLHDSHKQNVASVKALFQIAELGRKNNVKGPKDGVENFDKYLYKKNGFKLASEL</sequence>
<dbReference type="AlphaFoldDB" id="A0A1F4US65"/>
<organism evidence="1 2">
    <name type="scientific">candidate division WWE3 bacterium RIFCSPHIGHO2_01_FULL_35_17</name>
    <dbReference type="NCBI Taxonomy" id="1802614"/>
    <lineage>
        <taxon>Bacteria</taxon>
        <taxon>Katanobacteria</taxon>
    </lineage>
</organism>
<evidence type="ECO:0000313" key="1">
    <source>
        <dbReference type="EMBL" id="OGC47788.1"/>
    </source>
</evidence>
<dbReference type="Proteomes" id="UP000176444">
    <property type="component" value="Unassembled WGS sequence"/>
</dbReference>
<evidence type="ECO:0000313" key="2">
    <source>
        <dbReference type="Proteomes" id="UP000176444"/>
    </source>
</evidence>